<evidence type="ECO:0000313" key="2">
    <source>
        <dbReference type="EMBL" id="KAJ7421780.1"/>
    </source>
</evidence>
<organism evidence="2 3">
    <name type="scientific">Willisornis vidua</name>
    <name type="common">Xingu scale-backed antbird</name>
    <dbReference type="NCBI Taxonomy" id="1566151"/>
    <lineage>
        <taxon>Eukaryota</taxon>
        <taxon>Metazoa</taxon>
        <taxon>Chordata</taxon>
        <taxon>Craniata</taxon>
        <taxon>Vertebrata</taxon>
        <taxon>Euteleostomi</taxon>
        <taxon>Archelosauria</taxon>
        <taxon>Archosauria</taxon>
        <taxon>Dinosauria</taxon>
        <taxon>Saurischia</taxon>
        <taxon>Theropoda</taxon>
        <taxon>Coelurosauria</taxon>
        <taxon>Aves</taxon>
        <taxon>Neognathae</taxon>
        <taxon>Neoaves</taxon>
        <taxon>Telluraves</taxon>
        <taxon>Australaves</taxon>
        <taxon>Passeriformes</taxon>
        <taxon>Thamnophilidae</taxon>
        <taxon>Willisornis</taxon>
    </lineage>
</organism>
<sequence>MEGIPSKFADATKVGGAVNSLEDREVLQRDLDKLEDCAITNHMRFNREKCQILHLEWGNPRCTYRMRNEMLKSSATEWVLGFLVNGNFNMSQQCPGSQEDQPCPGGASGTTSPAS</sequence>
<comment type="caution">
    <text evidence="2">The sequence shown here is derived from an EMBL/GenBank/DDBJ whole genome shotgun (WGS) entry which is preliminary data.</text>
</comment>
<feature type="region of interest" description="Disordered" evidence="1">
    <location>
        <begin position="93"/>
        <end position="115"/>
    </location>
</feature>
<dbReference type="Proteomes" id="UP001145742">
    <property type="component" value="Unassembled WGS sequence"/>
</dbReference>
<name>A0ABQ9DM07_9PASS</name>
<dbReference type="EMBL" id="WHWB01033124">
    <property type="protein sequence ID" value="KAJ7421780.1"/>
    <property type="molecule type" value="Genomic_DNA"/>
</dbReference>
<proteinExistence type="predicted"/>
<gene>
    <name evidence="2" type="ORF">WISP_41158</name>
</gene>
<evidence type="ECO:0000313" key="3">
    <source>
        <dbReference type="Proteomes" id="UP001145742"/>
    </source>
</evidence>
<dbReference type="PANTHER" id="PTHR33332">
    <property type="entry name" value="REVERSE TRANSCRIPTASE DOMAIN-CONTAINING PROTEIN"/>
    <property type="match status" value="1"/>
</dbReference>
<reference evidence="2" key="1">
    <citation type="submission" date="2019-10" db="EMBL/GenBank/DDBJ databases">
        <authorList>
            <person name="Soares A.E.R."/>
            <person name="Aleixo A."/>
            <person name="Schneider P."/>
            <person name="Miyaki C.Y."/>
            <person name="Schneider M.P."/>
            <person name="Mello C."/>
            <person name="Vasconcelos A.T.R."/>
        </authorList>
    </citation>
    <scope>NUCLEOTIDE SEQUENCE</scope>
    <source>
        <tissue evidence="2">Muscle</tissue>
    </source>
</reference>
<keyword evidence="3" id="KW-1185">Reference proteome</keyword>
<accession>A0ABQ9DM07</accession>
<protein>
    <submittedName>
        <fullName evidence="2">Rna-directed dna polymerase from mobile element jockey-like</fullName>
    </submittedName>
</protein>
<evidence type="ECO:0000256" key="1">
    <source>
        <dbReference type="SAM" id="MobiDB-lite"/>
    </source>
</evidence>